<dbReference type="EMBL" id="FOXR01000008">
    <property type="protein sequence ID" value="SFP97739.1"/>
    <property type="molecule type" value="Genomic_DNA"/>
</dbReference>
<name>A0A1I5UR87_9FIRM</name>
<keyword evidence="2 4" id="KW-0560">Oxidoreductase</keyword>
<dbReference type="GO" id="GO:0004375">
    <property type="term" value="F:glycine dehydrogenase (decarboxylating) activity"/>
    <property type="evidence" value="ECO:0007669"/>
    <property type="project" value="UniProtKB-EC"/>
</dbReference>
<evidence type="ECO:0000313" key="7">
    <source>
        <dbReference type="Proteomes" id="UP000198577"/>
    </source>
</evidence>
<dbReference type="SUPFAM" id="SSF53383">
    <property type="entry name" value="PLP-dependent transferases"/>
    <property type="match status" value="1"/>
</dbReference>
<dbReference type="Pfam" id="PF02347">
    <property type="entry name" value="GDC-P"/>
    <property type="match status" value="1"/>
</dbReference>
<dbReference type="InterPro" id="IPR049315">
    <property type="entry name" value="GDC-P_N"/>
</dbReference>
<evidence type="ECO:0000313" key="6">
    <source>
        <dbReference type="EMBL" id="SFP97739.1"/>
    </source>
</evidence>
<protein>
    <recommendedName>
        <fullName evidence="4">Probable glycine dehydrogenase (decarboxylating) subunit 1</fullName>
        <ecNumber evidence="4">1.4.4.2</ecNumber>
    </recommendedName>
    <alternativeName>
        <fullName evidence="4">Glycine cleavage system P-protein subunit 1</fullName>
    </alternativeName>
    <alternativeName>
        <fullName evidence="4">Glycine decarboxylase subunit 1</fullName>
    </alternativeName>
    <alternativeName>
        <fullName evidence="4">Glycine dehydrogenase (aminomethyl-transferring) subunit 1</fullName>
    </alternativeName>
</protein>
<dbReference type="OrthoDB" id="9771867at2"/>
<organism evidence="6 7">
    <name type="scientific">Caldicoprobacter faecalis</name>
    <dbReference type="NCBI Taxonomy" id="937334"/>
    <lineage>
        <taxon>Bacteria</taxon>
        <taxon>Bacillati</taxon>
        <taxon>Bacillota</taxon>
        <taxon>Clostridia</taxon>
        <taxon>Caldicoprobacterales</taxon>
        <taxon>Caldicoprobacteraceae</taxon>
        <taxon>Caldicoprobacter</taxon>
    </lineage>
</organism>
<dbReference type="AlphaFoldDB" id="A0A1I5UR87"/>
<evidence type="ECO:0000256" key="4">
    <source>
        <dbReference type="HAMAP-Rule" id="MF_00712"/>
    </source>
</evidence>
<evidence type="ECO:0000256" key="2">
    <source>
        <dbReference type="ARBA" id="ARBA00023002"/>
    </source>
</evidence>
<dbReference type="GO" id="GO:0009116">
    <property type="term" value="P:nucleoside metabolic process"/>
    <property type="evidence" value="ECO:0007669"/>
    <property type="project" value="InterPro"/>
</dbReference>
<sequence length="446" mass="49523">MGRYIPNTDQDRQEMLEKLGLHSIEQLYEDIPCQVRLKDELDLPAALSEMELVRHMKDIAAKNKTVDEYICFLGAGAYDRYIPSVVKHVLARQEFYTAYTPYQPEISQGTLQAIFEYQTMVCELTGMDVANASMYDGASALAEAVCMACQATGREKALVARSVHPQSREVVYTYSRFRGIKVHEVGYDDGRVDAQELKRLMSDDVAAVVVQTPNFFGIIEMLDEIAEVVHHFGGLLVVSVNPISLALLKSPGSCGADIVVGEGQSLGNPLNFGGPYLGFMATTQRLMRRIPGRIVGQTVDLSGNRAFVLTLQTREQHIRREKATSNICSNQALNALAATVYLSVLGREGLKEVALLSMRKAHYAFEKLISEAGCSSMFSAPFFDEFVVKVPVPVEELNRELLEHGIIGGYAVEKDYPELQGGWLVAVTEERTKEEIDVLVREVGRR</sequence>
<dbReference type="GO" id="GO:0019464">
    <property type="term" value="P:glycine decarboxylation via glycine cleavage system"/>
    <property type="evidence" value="ECO:0007669"/>
    <property type="project" value="UniProtKB-UniRule"/>
</dbReference>
<dbReference type="RefSeq" id="WP_092282180.1">
    <property type="nucleotide sequence ID" value="NZ_FOXR01000008.1"/>
</dbReference>
<dbReference type="InterPro" id="IPR015422">
    <property type="entry name" value="PyrdxlP-dep_Trfase_small"/>
</dbReference>
<dbReference type="PANTHER" id="PTHR42806">
    <property type="entry name" value="GLYCINE CLEAVAGE SYSTEM P-PROTEIN"/>
    <property type="match status" value="1"/>
</dbReference>
<dbReference type="InterPro" id="IPR020581">
    <property type="entry name" value="GDC_P"/>
</dbReference>
<gene>
    <name evidence="4" type="primary">gcvPA</name>
    <name evidence="6" type="ORF">SAMN05444406_10833</name>
</gene>
<dbReference type="EC" id="1.4.4.2" evidence="4"/>
<dbReference type="CDD" id="cd00613">
    <property type="entry name" value="GDC-P"/>
    <property type="match status" value="1"/>
</dbReference>
<evidence type="ECO:0000256" key="3">
    <source>
        <dbReference type="ARBA" id="ARBA00049026"/>
    </source>
</evidence>
<evidence type="ECO:0000256" key="1">
    <source>
        <dbReference type="ARBA" id="ARBA00003788"/>
    </source>
</evidence>
<proteinExistence type="inferred from homology"/>
<dbReference type="InterPro" id="IPR015424">
    <property type="entry name" value="PyrdxlP-dep_Trfase"/>
</dbReference>
<dbReference type="HAMAP" id="MF_00712">
    <property type="entry name" value="GcvPA"/>
    <property type="match status" value="1"/>
</dbReference>
<reference evidence="6 7" key="1">
    <citation type="submission" date="2016-10" db="EMBL/GenBank/DDBJ databases">
        <authorList>
            <person name="de Groot N.N."/>
        </authorList>
    </citation>
    <scope>NUCLEOTIDE SEQUENCE [LARGE SCALE GENOMIC DNA]</scope>
    <source>
        <strain evidence="6 7">DSM 20678</strain>
    </source>
</reference>
<dbReference type="STRING" id="937334.SAMN05444406_10833"/>
<comment type="similarity">
    <text evidence="4">Belongs to the GcvP family. N-terminal subunit subfamily.</text>
</comment>
<dbReference type="PANTHER" id="PTHR42806:SF1">
    <property type="entry name" value="GLYCINE DEHYDROGENASE (DECARBOXYLATING)"/>
    <property type="match status" value="1"/>
</dbReference>
<dbReference type="Gene3D" id="3.40.640.10">
    <property type="entry name" value="Type I PLP-dependent aspartate aminotransferase-like (Major domain)"/>
    <property type="match status" value="1"/>
</dbReference>
<comment type="function">
    <text evidence="1 4">The glycine cleavage system catalyzes the degradation of glycine. The P protein binds the alpha-amino group of glycine through its pyridoxal phosphate cofactor; CO(2) is released and the remaining methylamine moiety is then transferred to the lipoamide cofactor of the H protein.</text>
</comment>
<dbReference type="Proteomes" id="UP000198577">
    <property type="component" value="Unassembled WGS sequence"/>
</dbReference>
<feature type="domain" description="Glycine cleavage system P-protein N-terminal" evidence="5">
    <location>
        <begin position="3"/>
        <end position="441"/>
    </location>
</feature>
<keyword evidence="7" id="KW-1185">Reference proteome</keyword>
<evidence type="ECO:0000259" key="5">
    <source>
        <dbReference type="Pfam" id="PF02347"/>
    </source>
</evidence>
<dbReference type="Gene3D" id="3.90.1150.10">
    <property type="entry name" value="Aspartate Aminotransferase, domain 1"/>
    <property type="match status" value="1"/>
</dbReference>
<accession>A0A1I5UR87</accession>
<dbReference type="InterPro" id="IPR023010">
    <property type="entry name" value="GcvPA"/>
</dbReference>
<dbReference type="NCBIfam" id="NF001696">
    <property type="entry name" value="PRK00451.1"/>
    <property type="match status" value="1"/>
</dbReference>
<comment type="subunit">
    <text evidence="4">The glycine cleavage system is composed of four proteins: P, T, L and H. In this organism, the P 'protein' is a heterodimer of two subunits.</text>
</comment>
<comment type="catalytic activity">
    <reaction evidence="3 4">
        <text>N(6)-[(R)-lipoyl]-L-lysyl-[glycine-cleavage complex H protein] + glycine + H(+) = N(6)-[(R)-S(8)-aminomethyldihydrolipoyl]-L-lysyl-[glycine-cleavage complex H protein] + CO2</text>
        <dbReference type="Rhea" id="RHEA:24304"/>
        <dbReference type="Rhea" id="RHEA-COMP:10494"/>
        <dbReference type="Rhea" id="RHEA-COMP:10495"/>
        <dbReference type="ChEBI" id="CHEBI:15378"/>
        <dbReference type="ChEBI" id="CHEBI:16526"/>
        <dbReference type="ChEBI" id="CHEBI:57305"/>
        <dbReference type="ChEBI" id="CHEBI:83099"/>
        <dbReference type="ChEBI" id="CHEBI:83143"/>
        <dbReference type="EC" id="1.4.4.2"/>
    </reaction>
</comment>
<dbReference type="PIRSF" id="PIRSF006815">
    <property type="entry name" value="GcvPA"/>
    <property type="match status" value="1"/>
</dbReference>
<dbReference type="InterPro" id="IPR015421">
    <property type="entry name" value="PyrdxlP-dep_Trfase_major"/>
</dbReference>